<dbReference type="InterPro" id="IPR003599">
    <property type="entry name" value="Ig_sub"/>
</dbReference>
<organism evidence="5 6">
    <name type="scientific">Monodelphis domestica</name>
    <name type="common">Gray short-tailed opossum</name>
    <dbReference type="NCBI Taxonomy" id="13616"/>
    <lineage>
        <taxon>Eukaryota</taxon>
        <taxon>Metazoa</taxon>
        <taxon>Chordata</taxon>
        <taxon>Craniata</taxon>
        <taxon>Vertebrata</taxon>
        <taxon>Euteleostomi</taxon>
        <taxon>Mammalia</taxon>
        <taxon>Metatheria</taxon>
        <taxon>Didelphimorphia</taxon>
        <taxon>Didelphidae</taxon>
        <taxon>Monodelphis</taxon>
    </lineage>
</organism>
<dbReference type="Gene3D" id="2.60.40.10">
    <property type="entry name" value="Immunoglobulins"/>
    <property type="match status" value="2"/>
</dbReference>
<evidence type="ECO:0000256" key="1">
    <source>
        <dbReference type="SAM" id="MobiDB-lite"/>
    </source>
</evidence>
<dbReference type="STRING" id="13616.ENSMODP00000015596"/>
<keyword evidence="2" id="KW-0472">Membrane</keyword>
<dbReference type="SMART" id="SM00409">
    <property type="entry name" value="IG"/>
    <property type="match status" value="2"/>
</dbReference>
<feature type="region of interest" description="Disordered" evidence="1">
    <location>
        <begin position="234"/>
        <end position="300"/>
    </location>
</feature>
<evidence type="ECO:0000256" key="2">
    <source>
        <dbReference type="SAM" id="Phobius"/>
    </source>
</evidence>
<dbReference type="AlphaFoldDB" id="F6PHT7"/>
<dbReference type="eggNOG" id="ENOG502S07Y">
    <property type="taxonomic scope" value="Eukaryota"/>
</dbReference>
<feature type="chain" id="PRO_5003340456" evidence="3">
    <location>
        <begin position="20"/>
        <end position="422"/>
    </location>
</feature>
<dbReference type="InterPro" id="IPR039939">
    <property type="entry name" value="VSIG4"/>
</dbReference>
<dbReference type="SUPFAM" id="SSF48726">
    <property type="entry name" value="Immunoglobulin"/>
    <property type="match status" value="2"/>
</dbReference>
<feature type="domain" description="Ig-like" evidence="4">
    <location>
        <begin position="144"/>
        <end position="223"/>
    </location>
</feature>
<evidence type="ECO:0000256" key="3">
    <source>
        <dbReference type="SAM" id="SignalP"/>
    </source>
</evidence>
<dbReference type="Bgee" id="ENSMODG00000012459">
    <property type="expression patterns" value="Expressed in liver and 15 other cell types or tissues"/>
</dbReference>
<dbReference type="SMART" id="SM00406">
    <property type="entry name" value="IGv"/>
    <property type="match status" value="1"/>
</dbReference>
<dbReference type="GO" id="GO:0042130">
    <property type="term" value="P:negative regulation of T cell proliferation"/>
    <property type="evidence" value="ECO:0000318"/>
    <property type="project" value="GO_Central"/>
</dbReference>
<dbReference type="PROSITE" id="PS50835">
    <property type="entry name" value="IG_LIKE"/>
    <property type="match status" value="2"/>
</dbReference>
<dbReference type="Pfam" id="PF07686">
    <property type="entry name" value="V-set"/>
    <property type="match status" value="1"/>
</dbReference>
<dbReference type="GO" id="GO:0001851">
    <property type="term" value="F:complement component C3b binding"/>
    <property type="evidence" value="ECO:0000318"/>
    <property type="project" value="GO_Central"/>
</dbReference>
<dbReference type="FunCoup" id="F6PHT7">
    <property type="interactions" value="4"/>
</dbReference>
<reference evidence="5 6" key="1">
    <citation type="journal article" date="2007" name="Nature">
        <title>Genome of the marsupial Monodelphis domestica reveals innovation in non-coding sequences.</title>
        <authorList>
            <person name="Mikkelsen T.S."/>
            <person name="Wakefield M.J."/>
            <person name="Aken B."/>
            <person name="Amemiya C.T."/>
            <person name="Chang J.L."/>
            <person name="Duke S."/>
            <person name="Garber M."/>
            <person name="Gentles A.J."/>
            <person name="Goodstadt L."/>
            <person name="Heger A."/>
            <person name="Jurka J."/>
            <person name="Kamal M."/>
            <person name="Mauceli E."/>
            <person name="Searle S.M."/>
            <person name="Sharpe T."/>
            <person name="Baker M.L."/>
            <person name="Batzer M.A."/>
            <person name="Benos P.V."/>
            <person name="Belov K."/>
            <person name="Clamp M."/>
            <person name="Cook A."/>
            <person name="Cuff J."/>
            <person name="Das R."/>
            <person name="Davidow L."/>
            <person name="Deakin J.E."/>
            <person name="Fazzari M.J."/>
            <person name="Glass J.L."/>
            <person name="Grabherr M."/>
            <person name="Greally J.M."/>
            <person name="Gu W."/>
            <person name="Hore T.A."/>
            <person name="Huttley G.A."/>
            <person name="Kleber M."/>
            <person name="Jirtle R.L."/>
            <person name="Koina E."/>
            <person name="Lee J.T."/>
            <person name="Mahony S."/>
            <person name="Marra M.A."/>
            <person name="Miller R.D."/>
            <person name="Nicholls R.D."/>
            <person name="Oda M."/>
            <person name="Papenfuss A.T."/>
            <person name="Parra Z.E."/>
            <person name="Pollock D.D."/>
            <person name="Ray D.A."/>
            <person name="Schein J.E."/>
            <person name="Speed T.P."/>
            <person name="Thompson K."/>
            <person name="VandeBerg J.L."/>
            <person name="Wade C.M."/>
            <person name="Walker J.A."/>
            <person name="Waters P.D."/>
            <person name="Webber C."/>
            <person name="Weidman J.R."/>
            <person name="Xie X."/>
            <person name="Zody M.C."/>
            <person name="Baldwin J."/>
            <person name="Abdouelleil A."/>
            <person name="Abdulkadir J."/>
            <person name="Abebe A."/>
            <person name="Abera B."/>
            <person name="Abreu J."/>
            <person name="Acer S.C."/>
            <person name="Aftuck L."/>
            <person name="Alexander A."/>
            <person name="An P."/>
            <person name="Anderson E."/>
            <person name="Anderson S."/>
            <person name="Arachi H."/>
            <person name="Azer M."/>
            <person name="Bachantsang P."/>
            <person name="Barry A."/>
            <person name="Bayul T."/>
            <person name="Berlin A."/>
            <person name="Bessette D."/>
            <person name="Bloom T."/>
            <person name="Bloom T."/>
            <person name="Boguslavskiy L."/>
            <person name="Bonnet C."/>
            <person name="Boukhgalter B."/>
            <person name="Bourzgui I."/>
            <person name="Brown A."/>
            <person name="Cahill P."/>
            <person name="Channer S."/>
            <person name="Cheshatsang Y."/>
            <person name="Chuda L."/>
            <person name="Citroen M."/>
            <person name="Collymore A."/>
            <person name="Cooke P."/>
            <person name="Costello M."/>
            <person name="D'Aco K."/>
            <person name="Daza R."/>
            <person name="De Haan G."/>
            <person name="DeGray S."/>
            <person name="DeMaso C."/>
            <person name="Dhargay N."/>
            <person name="Dooley K."/>
            <person name="Dooley E."/>
            <person name="Doricent M."/>
            <person name="Dorje P."/>
            <person name="Dorjee K."/>
            <person name="Dupes A."/>
            <person name="Elong R."/>
            <person name="Falk J."/>
            <person name="Farina A."/>
            <person name="Faro S."/>
            <person name="Ferguson D."/>
            <person name="Fisher S."/>
            <person name="Foley C.D."/>
            <person name="Franke A."/>
            <person name="Friedrich D."/>
            <person name="Gadbois L."/>
            <person name="Gearin G."/>
            <person name="Gearin C.R."/>
            <person name="Giannoukos G."/>
            <person name="Goode T."/>
            <person name="Graham J."/>
            <person name="Grandbois E."/>
            <person name="Grewal S."/>
            <person name="Gyaltsen K."/>
            <person name="Hafez N."/>
            <person name="Hagos B."/>
            <person name="Hall J."/>
            <person name="Henson C."/>
            <person name="Hollinger A."/>
            <person name="Honan T."/>
            <person name="Huard M.D."/>
            <person name="Hughes L."/>
            <person name="Hurhula B."/>
            <person name="Husby M.E."/>
            <person name="Kamat A."/>
            <person name="Kanga B."/>
            <person name="Kashin S."/>
            <person name="Khazanovich D."/>
            <person name="Kisner P."/>
            <person name="Lance K."/>
            <person name="Lara M."/>
            <person name="Lee W."/>
            <person name="Lennon N."/>
            <person name="Letendre F."/>
            <person name="LeVine R."/>
            <person name="Lipovsky A."/>
            <person name="Liu X."/>
            <person name="Liu J."/>
            <person name="Liu S."/>
            <person name="Lokyitsang T."/>
            <person name="Lokyitsang Y."/>
            <person name="Lubonja R."/>
            <person name="Lui A."/>
            <person name="MacDonald P."/>
            <person name="Magnisalis V."/>
            <person name="Maru K."/>
            <person name="Matthews C."/>
            <person name="McCusker W."/>
            <person name="McDonough S."/>
            <person name="Mehta T."/>
            <person name="Meldrim J."/>
            <person name="Meneus L."/>
            <person name="Mihai O."/>
            <person name="Mihalev A."/>
            <person name="Mihova T."/>
            <person name="Mittelman R."/>
            <person name="Mlenga V."/>
            <person name="Montmayeur A."/>
            <person name="Mulrain L."/>
            <person name="Navidi A."/>
            <person name="Naylor J."/>
            <person name="Negash T."/>
            <person name="Nguyen T."/>
            <person name="Nguyen N."/>
            <person name="Nicol R."/>
            <person name="Norbu C."/>
            <person name="Norbu N."/>
            <person name="Novod N."/>
            <person name="O'Neill B."/>
            <person name="Osman S."/>
            <person name="Markiewicz E."/>
            <person name="Oyono O.L."/>
            <person name="Patti C."/>
            <person name="Phunkhang P."/>
            <person name="Pierre F."/>
            <person name="Priest M."/>
            <person name="Raghuraman S."/>
            <person name="Rege F."/>
            <person name="Reyes R."/>
            <person name="Rise C."/>
            <person name="Rogov P."/>
            <person name="Ross K."/>
            <person name="Ryan E."/>
            <person name="Settipalli S."/>
            <person name="Shea T."/>
            <person name="Sherpa N."/>
            <person name="Shi L."/>
            <person name="Shih D."/>
            <person name="Sparrow T."/>
            <person name="Spaulding J."/>
            <person name="Stalker J."/>
            <person name="Stange-Thomann N."/>
            <person name="Stavropoulos S."/>
            <person name="Stone C."/>
            <person name="Strader C."/>
            <person name="Tesfaye S."/>
            <person name="Thomson T."/>
            <person name="Thoulutsang Y."/>
            <person name="Thoulutsang D."/>
            <person name="Topham K."/>
            <person name="Topping I."/>
            <person name="Tsamla T."/>
            <person name="Vassiliev H."/>
            <person name="Vo A."/>
            <person name="Wangchuk T."/>
            <person name="Wangdi T."/>
            <person name="Weiand M."/>
            <person name="Wilkinson J."/>
            <person name="Wilson A."/>
            <person name="Yadav S."/>
            <person name="Young G."/>
            <person name="Yu Q."/>
            <person name="Zembek L."/>
            <person name="Zhong D."/>
            <person name="Zimmer A."/>
            <person name="Zwirko Z."/>
            <person name="Jaffe D.B."/>
            <person name="Alvarez P."/>
            <person name="Brockman W."/>
            <person name="Butler J."/>
            <person name="Chin C."/>
            <person name="Gnerre S."/>
            <person name="MacCallum I."/>
            <person name="Graves J.A."/>
            <person name="Ponting C.P."/>
            <person name="Breen M."/>
            <person name="Samollow P.B."/>
            <person name="Lander E.S."/>
            <person name="Lindblad-Toh K."/>
        </authorList>
    </citation>
    <scope>NUCLEOTIDE SEQUENCE [LARGE SCALE GENOMIC DNA]</scope>
</reference>
<keyword evidence="2" id="KW-0812">Transmembrane</keyword>
<dbReference type="OrthoDB" id="9448246at2759"/>
<dbReference type="InParanoid" id="F6PHT7"/>
<protein>
    <submittedName>
        <fullName evidence="5">V-set and immunoglobulin domain containing 4</fullName>
    </submittedName>
</protein>
<dbReference type="PANTHER" id="PTHR15466">
    <property type="entry name" value="V-SET AND IMMUNOGLOBULIN DOMAIN CONTAINING 4"/>
    <property type="match status" value="1"/>
</dbReference>
<proteinExistence type="predicted"/>
<feature type="signal peptide" evidence="3">
    <location>
        <begin position="1"/>
        <end position="19"/>
    </location>
</feature>
<dbReference type="InterPro" id="IPR013783">
    <property type="entry name" value="Ig-like_fold"/>
</dbReference>
<name>F6PHT7_MONDO</name>
<dbReference type="OMA" id="DYSEDPC"/>
<dbReference type="GO" id="GO:0043031">
    <property type="term" value="P:negative regulation of macrophage activation"/>
    <property type="evidence" value="ECO:0007669"/>
    <property type="project" value="InterPro"/>
</dbReference>
<dbReference type="InterPro" id="IPR007110">
    <property type="entry name" value="Ig-like_dom"/>
</dbReference>
<dbReference type="CTD" id="11326"/>
<dbReference type="Pfam" id="PF13927">
    <property type="entry name" value="Ig_3"/>
    <property type="match status" value="1"/>
</dbReference>
<evidence type="ECO:0000313" key="5">
    <source>
        <dbReference type="Ensembl" id="ENSMODP00000015596.3"/>
    </source>
</evidence>
<dbReference type="GO" id="GO:0045957">
    <property type="term" value="P:negative regulation of complement activation, alternative pathway"/>
    <property type="evidence" value="ECO:0000318"/>
    <property type="project" value="GO_Central"/>
</dbReference>
<dbReference type="GeneTree" id="ENSGT00390000001432"/>
<feature type="compositionally biased region" description="Polar residues" evidence="1">
    <location>
        <begin position="239"/>
        <end position="250"/>
    </location>
</feature>
<dbReference type="InterPro" id="IPR036179">
    <property type="entry name" value="Ig-like_dom_sf"/>
</dbReference>
<dbReference type="CDD" id="cd16082">
    <property type="entry name" value="IgC_CRIg"/>
    <property type="match status" value="1"/>
</dbReference>
<feature type="transmembrane region" description="Helical" evidence="2">
    <location>
        <begin position="312"/>
        <end position="336"/>
    </location>
</feature>
<reference evidence="5" key="2">
    <citation type="submission" date="2025-08" db="UniProtKB">
        <authorList>
            <consortium name="Ensembl"/>
        </authorList>
    </citation>
    <scope>IDENTIFICATION</scope>
</reference>
<dbReference type="PANTHER" id="PTHR15466:SF2">
    <property type="entry name" value="V-SET AND IMMUNOGLOBULIN DOMAIN-CONTAINING PROTEIN 4"/>
    <property type="match status" value="1"/>
</dbReference>
<dbReference type="GeneID" id="100026631"/>
<evidence type="ECO:0000259" key="4">
    <source>
        <dbReference type="PROSITE" id="PS50835"/>
    </source>
</evidence>
<keyword evidence="2" id="KW-1133">Transmembrane helix</keyword>
<keyword evidence="6" id="KW-1185">Reference proteome</keyword>
<accession>F6PHT7</accession>
<dbReference type="InterPro" id="IPR003598">
    <property type="entry name" value="Ig_sub2"/>
</dbReference>
<feature type="domain" description="Ig-like" evidence="4">
    <location>
        <begin position="14"/>
        <end position="133"/>
    </location>
</feature>
<dbReference type="KEGG" id="mdo:100026631"/>
<dbReference type="Proteomes" id="UP000002280">
    <property type="component" value="Chromosome X"/>
</dbReference>
<keyword evidence="3" id="KW-0732">Signal</keyword>
<dbReference type="Ensembl" id="ENSMODT00000015885.4">
    <property type="protein sequence ID" value="ENSMODP00000015596.3"/>
    <property type="gene ID" value="ENSMODG00000012459.4"/>
</dbReference>
<sequence>MALFLGMALLAHLPGLLHAVPTLEGPAKITGPWKGNLKINCTYQPMEGYTQVLVKWLIQQDSNPETTIFLRDLSGDHIQQAKYRGRIQVSREAPGDVSLELDTLEMDDRGRYLCQVTWKIPDGELKVTERTTELQIKKLPASKPVVTTGSGYGFKVPQGMRISLLCQAKGSPPITYKWYKGEPDGTPTQVATLGTLLFKPAVLSDSGSYFCIAKARVGPEQFSDVVQFVVTDPSKRPTTELQPGTLTIRTTPLEATHRATAEPSPRQPTTAGADHAGGSPEGPVMHSGSPSLAPRGRLTISPTFTGPGSRGLPLYAIILIILFCTVLLFTVGFVFCRRHTQQDHAYEVARMSTGDVPRVSIYSGVPAETASEARAPENEYHDEHTSNQDYHIITQANSDYARLLCGSSSAEYEIQENGKTSC</sequence>
<dbReference type="SMART" id="SM00408">
    <property type="entry name" value="IGc2"/>
    <property type="match status" value="1"/>
</dbReference>
<reference evidence="5" key="3">
    <citation type="submission" date="2025-09" db="UniProtKB">
        <authorList>
            <consortium name="Ensembl"/>
        </authorList>
    </citation>
    <scope>IDENTIFICATION</scope>
</reference>
<dbReference type="GO" id="GO:0032703">
    <property type="term" value="P:negative regulation of interleukin-2 production"/>
    <property type="evidence" value="ECO:0000318"/>
    <property type="project" value="GO_Central"/>
</dbReference>
<dbReference type="InterPro" id="IPR039944">
    <property type="entry name" value="VSIG4_IgV"/>
</dbReference>
<dbReference type="HOGENOM" id="CLU_058836_0_0_1"/>
<dbReference type="InterPro" id="IPR013106">
    <property type="entry name" value="Ig_V-set"/>
</dbReference>
<evidence type="ECO:0000313" key="6">
    <source>
        <dbReference type="Proteomes" id="UP000002280"/>
    </source>
</evidence>
<dbReference type="CDD" id="cd16089">
    <property type="entry name" value="IgV_CRIg"/>
    <property type="match status" value="1"/>
</dbReference>